<keyword evidence="1" id="KW-1133">Transmembrane helix</keyword>
<dbReference type="SUPFAM" id="SSF51126">
    <property type="entry name" value="Pectin lyase-like"/>
    <property type="match status" value="1"/>
</dbReference>
<sequence length="620" mass="66709">MGAAVYPGASRVVLPHIAVDPESAMAGLGPGAKAGECAGSAGGAEAMCCEPAGSVTGAQRVKTPRSWYEAVMSYEWLLLLLALLYVLLSIFGVNELSQRDFDLGTVRITRSGRYTLTEDIVFDPHYPKATWSGIPLDSEAYPQHAGYFLGFFAAVAIEANYVELDCKGHEIRMSERFHMLQRFFSIIELGSTPFLKGQGPPQFSSSLNTRAEPVFPTDVKIRNCRLGLSSHHSIHGNNNDGVTLEGVQMYDFEVAGVALNGATRVLMHGLTIGPSLKQTFPAELSQGIFMDHVASDLMPSEPVIASRLQSTRVKLRGEWVSVASVLARLRAELQEYVRSKGGPLRAVFGDGGSLPDGSAIYGLLLHRSGVAINDFGFCPDDGPAPEELMVRGVTLRNIEIRGLSVQVDQATATVQDGSKVLGLGGDIFKVTKNWDAANHYAYTGSSFSDAQIALGVLRERLAADGAPADTVKFFLGSSSIPKVIQRWAAGDLSGQETAAWVQELMGGKGQTRFDCSHDAMGHFNKGAVGMRLGFQEDVRVTGVTIADLANIGVENAAPYCSVTDVTYKGLDVRGVSLAHVKDMHDFDVHQEGTFSSTRTDRVFPVTHIQNMRADDANAMG</sequence>
<name>A0A7S4VEF5_9DINO</name>
<accession>A0A7S4VEF5</accession>
<feature type="transmembrane region" description="Helical" evidence="1">
    <location>
        <begin position="74"/>
        <end position="93"/>
    </location>
</feature>
<keyword evidence="1" id="KW-0812">Transmembrane</keyword>
<protein>
    <submittedName>
        <fullName evidence="2">Uncharacterized protein</fullName>
    </submittedName>
</protein>
<proteinExistence type="predicted"/>
<dbReference type="InterPro" id="IPR011050">
    <property type="entry name" value="Pectin_lyase_fold/virulence"/>
</dbReference>
<evidence type="ECO:0000313" key="2">
    <source>
        <dbReference type="EMBL" id="CAE4606354.1"/>
    </source>
</evidence>
<organism evidence="2">
    <name type="scientific">Alexandrium monilatum</name>
    <dbReference type="NCBI Taxonomy" id="311494"/>
    <lineage>
        <taxon>Eukaryota</taxon>
        <taxon>Sar</taxon>
        <taxon>Alveolata</taxon>
        <taxon>Dinophyceae</taxon>
        <taxon>Gonyaulacales</taxon>
        <taxon>Pyrocystaceae</taxon>
        <taxon>Alexandrium</taxon>
    </lineage>
</organism>
<dbReference type="EMBL" id="HBNR01045381">
    <property type="protein sequence ID" value="CAE4606354.1"/>
    <property type="molecule type" value="Transcribed_RNA"/>
</dbReference>
<gene>
    <name evidence="2" type="ORF">AMON00008_LOCUS31559</name>
</gene>
<evidence type="ECO:0000256" key="1">
    <source>
        <dbReference type="SAM" id="Phobius"/>
    </source>
</evidence>
<keyword evidence="1" id="KW-0472">Membrane</keyword>
<reference evidence="2" key="1">
    <citation type="submission" date="2021-01" db="EMBL/GenBank/DDBJ databases">
        <authorList>
            <person name="Corre E."/>
            <person name="Pelletier E."/>
            <person name="Niang G."/>
            <person name="Scheremetjew M."/>
            <person name="Finn R."/>
            <person name="Kale V."/>
            <person name="Holt S."/>
            <person name="Cochrane G."/>
            <person name="Meng A."/>
            <person name="Brown T."/>
            <person name="Cohen L."/>
        </authorList>
    </citation>
    <scope>NUCLEOTIDE SEQUENCE</scope>
    <source>
        <strain evidence="2">CCMP3105</strain>
    </source>
</reference>
<dbReference type="AlphaFoldDB" id="A0A7S4VEF5"/>